<gene>
    <name evidence="3" type="ORF">D915_004975</name>
</gene>
<dbReference type="Gene3D" id="1.10.472.80">
    <property type="entry name" value="Ypt/Rab-GAP domain of gyp1p, domain 3"/>
    <property type="match status" value="1"/>
</dbReference>
<dbReference type="FunFam" id="1.10.10.750:FF:000001">
    <property type="entry name" value="TBC1 domain family member 10A"/>
    <property type="match status" value="1"/>
</dbReference>
<dbReference type="InterPro" id="IPR000195">
    <property type="entry name" value="Rab-GAP-TBC_dom"/>
</dbReference>
<dbReference type="Gene3D" id="1.10.8.270">
    <property type="entry name" value="putative rabgap domain of human tbc1 domain family member 14 like domains"/>
    <property type="match status" value="1"/>
</dbReference>
<reference evidence="3" key="1">
    <citation type="submission" date="2019-03" db="EMBL/GenBank/DDBJ databases">
        <title>Improved annotation for the trematode Fasciola hepatica.</title>
        <authorList>
            <person name="Choi Y.-J."/>
            <person name="Martin J."/>
            <person name="Mitreva M."/>
        </authorList>
    </citation>
    <scope>NUCLEOTIDE SEQUENCE [LARGE SCALE GENOMIC DNA]</scope>
</reference>
<sequence>MSKTTWSTEYSSVYFGPITMSEHDRDPTTVADFEVDRFGFSPGAQFTYPENFTHVQLIQIRRRETKWLEVLSNWDRWMTRKPYCVRDRCRKGIPPALRARVWQYLSGSHTLLRKNPGQYQKILSTVLPNDLVNQIKLDIHRQFPNHLLFNTLNGTGQQALFNVLKAYCSMHPETGYCQAHAPIASAMLIHMPEEEAFWTFLSICDQYMQHYFNQHLVRVKVELDMLMSLLNQYRPEIYSHLVKHAVEPMYFATDWIMCLLTRNLPWATVLRVLDMFFFEGVKVIFRTSLAILDLLLGSSQSRTKLNNMDSIMNALRKLPAEITSEEVLIPHSLRFKQIDASKLAEEYVRNCTNYSLI</sequence>
<accession>A0A4E0RYT8</accession>
<dbReference type="PROSITE" id="PS50086">
    <property type="entry name" value="TBC_RABGAP"/>
    <property type="match status" value="1"/>
</dbReference>
<evidence type="ECO:0000256" key="1">
    <source>
        <dbReference type="ARBA" id="ARBA00022468"/>
    </source>
</evidence>
<name>A0A4E0RYT8_FASHE</name>
<organism evidence="3 4">
    <name type="scientific">Fasciola hepatica</name>
    <name type="common">Liver fluke</name>
    <dbReference type="NCBI Taxonomy" id="6192"/>
    <lineage>
        <taxon>Eukaryota</taxon>
        <taxon>Metazoa</taxon>
        <taxon>Spiralia</taxon>
        <taxon>Lophotrochozoa</taxon>
        <taxon>Platyhelminthes</taxon>
        <taxon>Trematoda</taxon>
        <taxon>Digenea</taxon>
        <taxon>Plagiorchiida</taxon>
        <taxon>Echinostomata</taxon>
        <taxon>Echinostomatoidea</taxon>
        <taxon>Fasciolidae</taxon>
        <taxon>Fasciola</taxon>
    </lineage>
</organism>
<dbReference type="Pfam" id="PF00566">
    <property type="entry name" value="RabGAP-TBC"/>
    <property type="match status" value="1"/>
</dbReference>
<comment type="caution">
    <text evidence="3">The sequence shown here is derived from an EMBL/GenBank/DDBJ whole genome shotgun (WGS) entry which is preliminary data.</text>
</comment>
<evidence type="ECO:0000259" key="2">
    <source>
        <dbReference type="PROSITE" id="PS50086"/>
    </source>
</evidence>
<dbReference type="Gene3D" id="1.10.10.750">
    <property type="entry name" value="Ypt/Rab-GAP domain of gyp1p, domain 1"/>
    <property type="match status" value="1"/>
</dbReference>
<dbReference type="SMART" id="SM00164">
    <property type="entry name" value="TBC"/>
    <property type="match status" value="1"/>
</dbReference>
<proteinExistence type="predicted"/>
<dbReference type="GO" id="GO:0005096">
    <property type="term" value="F:GTPase activator activity"/>
    <property type="evidence" value="ECO:0007669"/>
    <property type="project" value="UniProtKB-KW"/>
</dbReference>
<dbReference type="EMBL" id="JXXN02001754">
    <property type="protein sequence ID" value="THD24152.1"/>
    <property type="molecule type" value="Genomic_DNA"/>
</dbReference>
<dbReference type="InterPro" id="IPR035969">
    <property type="entry name" value="Rab-GAP_TBC_sf"/>
</dbReference>
<dbReference type="PANTHER" id="PTHR47219:SF4">
    <property type="entry name" value="TBC1 DOMAIN FAMILY MEMBER 10A"/>
    <property type="match status" value="1"/>
</dbReference>
<dbReference type="GO" id="GO:0005886">
    <property type="term" value="C:plasma membrane"/>
    <property type="evidence" value="ECO:0007669"/>
    <property type="project" value="UniProtKB-ARBA"/>
</dbReference>
<protein>
    <submittedName>
        <fullName evidence="3">TBC1 domain family member 10B</fullName>
    </submittedName>
</protein>
<keyword evidence="1" id="KW-0343">GTPase activation</keyword>
<dbReference type="FunFam" id="1.10.472.80:FF:000008">
    <property type="entry name" value="TBC1 domain family member 10A"/>
    <property type="match status" value="1"/>
</dbReference>
<dbReference type="Proteomes" id="UP000230066">
    <property type="component" value="Unassembled WGS sequence"/>
</dbReference>
<dbReference type="FunFam" id="1.10.8.270:FF:000007">
    <property type="entry name" value="TBC1 domain family member 10A"/>
    <property type="match status" value="1"/>
</dbReference>
<feature type="domain" description="Rab-GAP TBC" evidence="2">
    <location>
        <begin position="92"/>
        <end position="280"/>
    </location>
</feature>
<dbReference type="SUPFAM" id="SSF47923">
    <property type="entry name" value="Ypt/Rab-GAP domain of gyp1p"/>
    <property type="match status" value="2"/>
</dbReference>
<dbReference type="PANTHER" id="PTHR47219">
    <property type="entry name" value="RAB GTPASE-ACTIVATING PROTEIN 1-LIKE"/>
    <property type="match status" value="1"/>
</dbReference>
<keyword evidence="4" id="KW-1185">Reference proteome</keyword>
<dbReference type="InterPro" id="IPR050302">
    <property type="entry name" value="Rab_GAP_TBC_domain"/>
</dbReference>
<evidence type="ECO:0000313" key="4">
    <source>
        <dbReference type="Proteomes" id="UP000230066"/>
    </source>
</evidence>
<dbReference type="GO" id="GO:0031267">
    <property type="term" value="F:small GTPase binding"/>
    <property type="evidence" value="ECO:0007669"/>
    <property type="project" value="TreeGrafter"/>
</dbReference>
<evidence type="ECO:0000313" key="3">
    <source>
        <dbReference type="EMBL" id="THD24152.1"/>
    </source>
</evidence>
<dbReference type="AlphaFoldDB" id="A0A4E0RYT8"/>